<dbReference type="Proteomes" id="UP000050471">
    <property type="component" value="Unassembled WGS sequence"/>
</dbReference>
<dbReference type="GO" id="GO:0043682">
    <property type="term" value="F:P-type divalent copper transporter activity"/>
    <property type="evidence" value="ECO:0007669"/>
    <property type="project" value="TreeGrafter"/>
</dbReference>
<dbReference type="AlphaFoldDB" id="A0A0N8IBC3"/>
<evidence type="ECO:0000256" key="8">
    <source>
        <dbReference type="ARBA" id="ARBA00022967"/>
    </source>
</evidence>
<dbReference type="Gene3D" id="2.70.150.10">
    <property type="entry name" value="Calcium-transporting ATPase, cytoplasmic transduction domain A"/>
    <property type="match status" value="1"/>
</dbReference>
<keyword evidence="7" id="KW-0067">ATP-binding</keyword>
<evidence type="ECO:0000313" key="12">
    <source>
        <dbReference type="EMBL" id="KPN62707.1"/>
    </source>
</evidence>
<organism evidence="12 13">
    <name type="scientific">Aliiroseovarius crassostreae</name>
    <dbReference type="NCBI Taxonomy" id="154981"/>
    <lineage>
        <taxon>Bacteria</taxon>
        <taxon>Pseudomonadati</taxon>
        <taxon>Pseudomonadota</taxon>
        <taxon>Alphaproteobacteria</taxon>
        <taxon>Rhodobacterales</taxon>
        <taxon>Paracoccaceae</taxon>
        <taxon>Aliiroseovarius</taxon>
    </lineage>
</organism>
<evidence type="ECO:0000256" key="7">
    <source>
        <dbReference type="ARBA" id="ARBA00022840"/>
    </source>
</evidence>
<dbReference type="GO" id="GO:0005507">
    <property type="term" value="F:copper ion binding"/>
    <property type="evidence" value="ECO:0007669"/>
    <property type="project" value="TreeGrafter"/>
</dbReference>
<evidence type="ECO:0000256" key="5">
    <source>
        <dbReference type="ARBA" id="ARBA00022723"/>
    </source>
</evidence>
<comment type="subcellular location">
    <subcellularLocation>
        <location evidence="1">Cell membrane</location>
        <topology evidence="1">Multi-pass membrane protein</topology>
    </subcellularLocation>
</comment>
<proteinExistence type="inferred from homology"/>
<dbReference type="InterPro" id="IPR008250">
    <property type="entry name" value="ATPase_P-typ_transduc_dom_A_sf"/>
</dbReference>
<gene>
    <name evidence="12" type="ORF">AKJ29_00600</name>
</gene>
<keyword evidence="13" id="KW-1185">Reference proteome</keyword>
<evidence type="ECO:0000256" key="4">
    <source>
        <dbReference type="ARBA" id="ARBA00022692"/>
    </source>
</evidence>
<evidence type="ECO:0000256" key="1">
    <source>
        <dbReference type="ARBA" id="ARBA00004651"/>
    </source>
</evidence>
<dbReference type="STRING" id="154981.AKJ29_00600"/>
<dbReference type="SUPFAM" id="SSF81653">
    <property type="entry name" value="Calcium ATPase, transduction domain A"/>
    <property type="match status" value="1"/>
</dbReference>
<feature type="domain" description="P-type ATPase A" evidence="11">
    <location>
        <begin position="23"/>
        <end position="121"/>
    </location>
</feature>
<dbReference type="Pfam" id="PF00122">
    <property type="entry name" value="E1-E2_ATPase"/>
    <property type="match status" value="1"/>
</dbReference>
<reference evidence="12 13" key="1">
    <citation type="submission" date="2015-09" db="EMBL/GenBank/DDBJ databases">
        <title>Draft genome sequence of Aliiroseovarius crassostreae CV919-312TSm, the causative agent of Roseovarius Oyster Disease (formerly Juvenile Oyster Disease).</title>
        <authorList>
            <person name="Kessner L."/>
            <person name="Spinard E."/>
            <person name="Nelson D."/>
        </authorList>
    </citation>
    <scope>NUCLEOTIDE SEQUENCE [LARGE SCALE GENOMIC DNA]</scope>
    <source>
        <strain evidence="12 13">CV919-312</strain>
    </source>
</reference>
<evidence type="ECO:0000256" key="10">
    <source>
        <dbReference type="ARBA" id="ARBA00023136"/>
    </source>
</evidence>
<name>A0A0N8IBC3_9RHOB</name>
<dbReference type="GO" id="GO:0055070">
    <property type="term" value="P:copper ion homeostasis"/>
    <property type="evidence" value="ECO:0007669"/>
    <property type="project" value="TreeGrafter"/>
</dbReference>
<dbReference type="RefSeq" id="WP_055191278.1">
    <property type="nucleotide sequence ID" value="NZ_LKBA01000012.1"/>
</dbReference>
<dbReference type="GO" id="GO:0005886">
    <property type="term" value="C:plasma membrane"/>
    <property type="evidence" value="ECO:0007669"/>
    <property type="project" value="UniProtKB-SubCell"/>
</dbReference>
<evidence type="ECO:0000256" key="3">
    <source>
        <dbReference type="ARBA" id="ARBA00022475"/>
    </source>
</evidence>
<evidence type="ECO:0000256" key="2">
    <source>
        <dbReference type="ARBA" id="ARBA00006024"/>
    </source>
</evidence>
<keyword evidence="8" id="KW-1278">Translocase</keyword>
<dbReference type="GO" id="GO:0005524">
    <property type="term" value="F:ATP binding"/>
    <property type="evidence" value="ECO:0007669"/>
    <property type="project" value="UniProtKB-KW"/>
</dbReference>
<dbReference type="GO" id="GO:0060003">
    <property type="term" value="P:copper ion export"/>
    <property type="evidence" value="ECO:0007669"/>
    <property type="project" value="UniProtKB-ARBA"/>
</dbReference>
<sequence>MQLELRARAGASAAIRALLDLALPKAALIRNGAEIEVPTSEVLEGETVVIRPGNKLSVKGAVVEGSPLVDESMLTVEPMPVSKARGDTVIGATINKSGAFRYRATKVGADTALAQIVKLVQEASNSAPQTHQTP</sequence>
<dbReference type="EMBL" id="LKBA01000012">
    <property type="protein sequence ID" value="KPN62707.1"/>
    <property type="molecule type" value="Genomic_DNA"/>
</dbReference>
<dbReference type="InterPro" id="IPR027256">
    <property type="entry name" value="P-typ_ATPase_IB"/>
</dbReference>
<dbReference type="PANTHER" id="PTHR43520:SF8">
    <property type="entry name" value="P-TYPE CU(+) TRANSPORTER"/>
    <property type="match status" value="1"/>
</dbReference>
<comment type="caution">
    <text evidence="12">The sequence shown here is derived from an EMBL/GenBank/DDBJ whole genome shotgun (WGS) entry which is preliminary data.</text>
</comment>
<comment type="similarity">
    <text evidence="2">Belongs to the cation transport ATPase (P-type) (TC 3.A.3) family. Type IB subfamily.</text>
</comment>
<protein>
    <recommendedName>
        <fullName evidence="11">P-type ATPase A domain-containing protein</fullName>
    </recommendedName>
</protein>
<dbReference type="PRINTS" id="PR00941">
    <property type="entry name" value="CDATPASE"/>
</dbReference>
<keyword evidence="9" id="KW-1133">Transmembrane helix</keyword>
<accession>A0A0N8IBC3</accession>
<keyword evidence="5" id="KW-0479">Metal-binding</keyword>
<keyword evidence="4" id="KW-0812">Transmembrane</keyword>
<evidence type="ECO:0000313" key="13">
    <source>
        <dbReference type="Proteomes" id="UP000050471"/>
    </source>
</evidence>
<dbReference type="InterPro" id="IPR059000">
    <property type="entry name" value="ATPase_P-type_domA"/>
</dbReference>
<evidence type="ECO:0000256" key="9">
    <source>
        <dbReference type="ARBA" id="ARBA00022989"/>
    </source>
</evidence>
<evidence type="ECO:0000256" key="6">
    <source>
        <dbReference type="ARBA" id="ARBA00022741"/>
    </source>
</evidence>
<dbReference type="FunFam" id="2.70.150.10:FF:000020">
    <property type="entry name" value="Copper-exporting P-type ATPase A"/>
    <property type="match status" value="1"/>
</dbReference>
<keyword evidence="10" id="KW-0472">Membrane</keyword>
<evidence type="ECO:0000259" key="11">
    <source>
        <dbReference type="Pfam" id="PF00122"/>
    </source>
</evidence>
<dbReference type="PANTHER" id="PTHR43520">
    <property type="entry name" value="ATP7, ISOFORM B"/>
    <property type="match status" value="1"/>
</dbReference>
<keyword evidence="3" id="KW-1003">Cell membrane</keyword>
<keyword evidence="6" id="KW-0547">Nucleotide-binding</keyword>